<comment type="similarity">
    <text evidence="2">Belongs to the AB hydrolase superfamily. LDAH family.</text>
</comment>
<dbReference type="InterPro" id="IPR019363">
    <property type="entry name" value="LDAH"/>
</dbReference>
<sequence>MLNIKLVGVQAVLHQSASPKAGVLFIPESELARSQAKNTSSNMLEPPSPSGRLQALGRVRKYYTLEDQIGWQAKALDVLQSYLPPSSPIYIIGHSVGAYIAMQVAQNRHDVRGIYLLFPTLSHIAKAPRATSLRYILTPTGAFLLHLFAKIFTYVPYALVCWLVALFTGMESQPARVTASFITTRDAPWNALCMAIDEMHTIKAVPTPTLQYLDKHNTIVRTYWGEGDSVCQRSNAGYVGAFLAPKTCGKNLIAFSGMQSIGHSYIPDL</sequence>
<keyword evidence="7" id="KW-1133">Transmembrane helix</keyword>
<reference evidence="8" key="1">
    <citation type="submission" date="2023-02" db="EMBL/GenBank/DDBJ databases">
        <title>Mating type loci evolution in Malassezia.</title>
        <authorList>
            <person name="Coelho M.A."/>
        </authorList>
    </citation>
    <scope>NUCLEOTIDE SEQUENCE</scope>
    <source>
        <strain evidence="8">CBS 14136</strain>
    </source>
</reference>
<proteinExistence type="inferred from homology"/>
<dbReference type="PANTHER" id="PTHR13390">
    <property type="entry name" value="LIPASE"/>
    <property type="match status" value="1"/>
</dbReference>
<keyword evidence="7" id="KW-0812">Transmembrane</keyword>
<evidence type="ECO:0000256" key="2">
    <source>
        <dbReference type="ARBA" id="ARBA00008300"/>
    </source>
</evidence>
<dbReference type="Pfam" id="PF10230">
    <property type="entry name" value="LIDHydrolase"/>
    <property type="match status" value="1"/>
</dbReference>
<organism evidence="8 9">
    <name type="scientific">Malassezia psittaci</name>
    <dbReference type="NCBI Taxonomy" id="1821823"/>
    <lineage>
        <taxon>Eukaryota</taxon>
        <taxon>Fungi</taxon>
        <taxon>Dikarya</taxon>
        <taxon>Basidiomycota</taxon>
        <taxon>Ustilaginomycotina</taxon>
        <taxon>Malasseziomycetes</taxon>
        <taxon>Malasseziales</taxon>
        <taxon>Malasseziaceae</taxon>
        <taxon>Malassezia</taxon>
    </lineage>
</organism>
<accession>A0AAF0F9L7</accession>
<evidence type="ECO:0000313" key="9">
    <source>
        <dbReference type="Proteomes" id="UP001214628"/>
    </source>
</evidence>
<name>A0AAF0F9L7_9BASI</name>
<keyword evidence="4" id="KW-0378">Hydrolase</keyword>
<evidence type="ECO:0000313" key="8">
    <source>
        <dbReference type="EMBL" id="WFD42281.1"/>
    </source>
</evidence>
<evidence type="ECO:0000256" key="7">
    <source>
        <dbReference type="SAM" id="Phobius"/>
    </source>
</evidence>
<dbReference type="PANTHER" id="PTHR13390:SF0">
    <property type="entry name" value="LIPID DROPLET-ASSOCIATED HYDROLASE"/>
    <property type="match status" value="1"/>
</dbReference>
<dbReference type="EMBL" id="CP118375">
    <property type="protein sequence ID" value="WFD42281.1"/>
    <property type="molecule type" value="Genomic_DNA"/>
</dbReference>
<evidence type="ECO:0000256" key="1">
    <source>
        <dbReference type="ARBA" id="ARBA00004502"/>
    </source>
</evidence>
<comment type="subcellular location">
    <subcellularLocation>
        <location evidence="1">Lipid droplet</location>
    </subcellularLocation>
</comment>
<evidence type="ECO:0000256" key="5">
    <source>
        <dbReference type="ARBA" id="ARBA00047591"/>
    </source>
</evidence>
<keyword evidence="7" id="KW-0472">Membrane</keyword>
<evidence type="ECO:0000256" key="3">
    <source>
        <dbReference type="ARBA" id="ARBA00022677"/>
    </source>
</evidence>
<keyword evidence="9" id="KW-1185">Reference proteome</keyword>
<comment type="catalytic activity">
    <reaction evidence="5">
        <text>a diacylglycerol + H2O = a monoacylglycerol + a fatty acid + H(+)</text>
        <dbReference type="Rhea" id="RHEA:32731"/>
        <dbReference type="ChEBI" id="CHEBI:15377"/>
        <dbReference type="ChEBI" id="CHEBI:15378"/>
        <dbReference type="ChEBI" id="CHEBI:17408"/>
        <dbReference type="ChEBI" id="CHEBI:18035"/>
        <dbReference type="ChEBI" id="CHEBI:28868"/>
    </reaction>
</comment>
<dbReference type="InterPro" id="IPR029058">
    <property type="entry name" value="AB_hydrolase_fold"/>
</dbReference>
<dbReference type="SUPFAM" id="SSF53474">
    <property type="entry name" value="alpha/beta-Hydrolases"/>
    <property type="match status" value="1"/>
</dbReference>
<dbReference type="GO" id="GO:0016298">
    <property type="term" value="F:lipase activity"/>
    <property type="evidence" value="ECO:0007669"/>
    <property type="project" value="InterPro"/>
</dbReference>
<dbReference type="GO" id="GO:0019915">
    <property type="term" value="P:lipid storage"/>
    <property type="evidence" value="ECO:0007669"/>
    <property type="project" value="InterPro"/>
</dbReference>
<gene>
    <name evidence="8" type="ORF">MPSI1_000922</name>
</gene>
<dbReference type="AlphaFoldDB" id="A0AAF0F9L7"/>
<dbReference type="GO" id="GO:0005811">
    <property type="term" value="C:lipid droplet"/>
    <property type="evidence" value="ECO:0007669"/>
    <property type="project" value="UniProtKB-SubCell"/>
</dbReference>
<evidence type="ECO:0000256" key="4">
    <source>
        <dbReference type="ARBA" id="ARBA00022801"/>
    </source>
</evidence>
<comment type="catalytic activity">
    <reaction evidence="6">
        <text>a monoacylglycerol + H2O = glycerol + a fatty acid + H(+)</text>
        <dbReference type="Rhea" id="RHEA:15245"/>
        <dbReference type="ChEBI" id="CHEBI:15377"/>
        <dbReference type="ChEBI" id="CHEBI:15378"/>
        <dbReference type="ChEBI" id="CHEBI:17408"/>
        <dbReference type="ChEBI" id="CHEBI:17754"/>
        <dbReference type="ChEBI" id="CHEBI:28868"/>
    </reaction>
</comment>
<dbReference type="Gene3D" id="3.40.50.1820">
    <property type="entry name" value="alpha/beta hydrolase"/>
    <property type="match status" value="1"/>
</dbReference>
<evidence type="ECO:0000256" key="6">
    <source>
        <dbReference type="ARBA" id="ARBA00048461"/>
    </source>
</evidence>
<keyword evidence="3" id="KW-0551">Lipid droplet</keyword>
<protein>
    <submittedName>
        <fullName evidence="8">Uncharacterized protein</fullName>
    </submittedName>
</protein>
<dbReference type="Proteomes" id="UP001214628">
    <property type="component" value="Chromosome 1"/>
</dbReference>
<feature type="transmembrane region" description="Helical" evidence="7">
    <location>
        <begin position="143"/>
        <end position="167"/>
    </location>
</feature>